<dbReference type="Proteomes" id="UP001596023">
    <property type="component" value="Unassembled WGS sequence"/>
</dbReference>
<evidence type="ECO:0000313" key="3">
    <source>
        <dbReference type="Proteomes" id="UP001596023"/>
    </source>
</evidence>
<evidence type="ECO:0000313" key="2">
    <source>
        <dbReference type="EMBL" id="MFC4676626.1"/>
    </source>
</evidence>
<dbReference type="Gene3D" id="2.20.25.10">
    <property type="match status" value="1"/>
</dbReference>
<evidence type="ECO:0000256" key="1">
    <source>
        <dbReference type="SAM" id="MobiDB-lite"/>
    </source>
</evidence>
<comment type="caution">
    <text evidence="2">The sequence shown here is derived from an EMBL/GenBank/DDBJ whole genome shotgun (WGS) entry which is preliminary data.</text>
</comment>
<keyword evidence="3" id="KW-1185">Reference proteome</keyword>
<dbReference type="EMBL" id="JBHSGN010000148">
    <property type="protein sequence ID" value="MFC4676626.1"/>
    <property type="molecule type" value="Genomic_DNA"/>
</dbReference>
<accession>A0ABV9L3T9</accession>
<name>A0ABV9L3T9_9BACT</name>
<dbReference type="RefSeq" id="WP_380001046.1">
    <property type="nucleotide sequence ID" value="NZ_JBHSGN010000148.1"/>
</dbReference>
<organism evidence="2 3">
    <name type="scientific">Dysgonomonas termitidis</name>
    <dbReference type="NCBI Taxonomy" id="1516126"/>
    <lineage>
        <taxon>Bacteria</taxon>
        <taxon>Pseudomonadati</taxon>
        <taxon>Bacteroidota</taxon>
        <taxon>Bacteroidia</taxon>
        <taxon>Bacteroidales</taxon>
        <taxon>Dysgonomonadaceae</taxon>
        <taxon>Dysgonomonas</taxon>
    </lineage>
</organism>
<feature type="region of interest" description="Disordered" evidence="1">
    <location>
        <begin position="1"/>
        <end position="32"/>
    </location>
</feature>
<reference evidence="3" key="1">
    <citation type="journal article" date="2019" name="Int. J. Syst. Evol. Microbiol.">
        <title>The Global Catalogue of Microorganisms (GCM) 10K type strain sequencing project: providing services to taxonomists for standard genome sequencing and annotation.</title>
        <authorList>
            <consortium name="The Broad Institute Genomics Platform"/>
            <consortium name="The Broad Institute Genome Sequencing Center for Infectious Disease"/>
            <person name="Wu L."/>
            <person name="Ma J."/>
        </authorList>
    </citation>
    <scope>NUCLEOTIDE SEQUENCE [LARGE SCALE GENOMIC DNA]</scope>
    <source>
        <strain evidence="3">CCUG 66188</strain>
    </source>
</reference>
<proteinExistence type="predicted"/>
<sequence>MIKSPDGVLDLEVKPPKEMGGPGGSYTNLEQFSQPVIQHVSGVP</sequence>
<gene>
    <name evidence="2" type="ORF">ACFO6W_23370</name>
</gene>
<protein>
    <submittedName>
        <fullName evidence="2">Uncharacterized protein</fullName>
    </submittedName>
</protein>